<dbReference type="AlphaFoldDB" id="A0A1V3NDA6"/>
<dbReference type="OrthoDB" id="5117987at2"/>
<evidence type="ECO:0000313" key="2">
    <source>
        <dbReference type="Proteomes" id="UP000189462"/>
    </source>
</evidence>
<dbReference type="STRING" id="108003.B1C78_12695"/>
<comment type="caution">
    <text evidence="1">The sequence shown here is derived from an EMBL/GenBank/DDBJ whole genome shotgun (WGS) entry which is preliminary data.</text>
</comment>
<proteinExistence type="predicted"/>
<reference evidence="1 2" key="1">
    <citation type="submission" date="2017-02" db="EMBL/GenBank/DDBJ databases">
        <title>Genomic diversity within the haloalkaliphilic genus Thioalkalivibrio.</title>
        <authorList>
            <person name="Ahn A.-C."/>
            <person name="Meier-Kolthoff J."/>
            <person name="Overmars L."/>
            <person name="Richter M."/>
            <person name="Woyke T."/>
            <person name="Sorokin D.Y."/>
            <person name="Muyzer G."/>
        </authorList>
    </citation>
    <scope>NUCLEOTIDE SEQUENCE [LARGE SCALE GENOMIC DNA]</scope>
    <source>
        <strain evidence="1 2">ALJD</strain>
    </source>
</reference>
<sequence>MPQFIFVYLGGEYPSDPAEAQRHLEKYQQWLMSLGQAVVSPAVPFKDTHTVQPDGSAAPGTVSAMSGLSILKMGSMEEALAAARACPFLEINGTLEVSEMIELSGGSQDGGSGAVN</sequence>
<evidence type="ECO:0008006" key="3">
    <source>
        <dbReference type="Google" id="ProtNLM"/>
    </source>
</evidence>
<name>A0A1V3NDA6_9GAMM</name>
<keyword evidence="2" id="KW-1185">Reference proteome</keyword>
<dbReference type="SUPFAM" id="SSF54909">
    <property type="entry name" value="Dimeric alpha+beta barrel"/>
    <property type="match status" value="1"/>
</dbReference>
<dbReference type="Proteomes" id="UP000189462">
    <property type="component" value="Unassembled WGS sequence"/>
</dbReference>
<gene>
    <name evidence="1" type="ORF">B1C78_12695</name>
</gene>
<accession>A0A1V3NDA6</accession>
<organism evidence="1 2">
    <name type="scientific">Thioalkalivibrio denitrificans</name>
    <dbReference type="NCBI Taxonomy" id="108003"/>
    <lineage>
        <taxon>Bacteria</taxon>
        <taxon>Pseudomonadati</taxon>
        <taxon>Pseudomonadota</taxon>
        <taxon>Gammaproteobacteria</taxon>
        <taxon>Chromatiales</taxon>
        <taxon>Ectothiorhodospiraceae</taxon>
        <taxon>Thioalkalivibrio</taxon>
    </lineage>
</organism>
<protein>
    <recommendedName>
        <fullName evidence="3">YCII-related domain-containing protein</fullName>
    </recommendedName>
</protein>
<dbReference type="InterPro" id="IPR011008">
    <property type="entry name" value="Dimeric_a/b-barrel"/>
</dbReference>
<evidence type="ECO:0000313" key="1">
    <source>
        <dbReference type="EMBL" id="OOG23050.1"/>
    </source>
</evidence>
<dbReference type="EMBL" id="MVBK01000079">
    <property type="protein sequence ID" value="OOG23050.1"/>
    <property type="molecule type" value="Genomic_DNA"/>
</dbReference>